<organism evidence="8 9">
    <name type="scientific">Campylobacter subantarcticus LMG 24374</name>
    <dbReference type="NCBI Taxonomy" id="1388751"/>
    <lineage>
        <taxon>Bacteria</taxon>
        <taxon>Pseudomonadati</taxon>
        <taxon>Campylobacterota</taxon>
        <taxon>Epsilonproteobacteria</taxon>
        <taxon>Campylobacterales</taxon>
        <taxon>Campylobacteraceae</taxon>
        <taxon>Campylobacter</taxon>
    </lineage>
</organism>
<keyword evidence="7" id="KW-0963">Cytoplasm</keyword>
<feature type="binding site" evidence="7">
    <location>
        <position position="118"/>
    </location>
    <ligand>
        <name>ATP</name>
        <dbReference type="ChEBI" id="CHEBI:30616"/>
    </ligand>
</feature>
<dbReference type="GO" id="GO:0008652">
    <property type="term" value="P:amino acid biosynthetic process"/>
    <property type="evidence" value="ECO:0007669"/>
    <property type="project" value="UniProtKB-KW"/>
</dbReference>
<gene>
    <name evidence="7 8" type="primary">aroK</name>
    <name evidence="8" type="ORF">CSUB8521_0572</name>
</gene>
<protein>
    <recommendedName>
        <fullName evidence="7">Shikimate kinase</fullName>
        <shortName evidence="7">SK</shortName>
        <ecNumber evidence="7">2.7.1.71</ecNumber>
    </recommendedName>
</protein>
<dbReference type="CDD" id="cd00464">
    <property type="entry name" value="SK"/>
    <property type="match status" value="1"/>
</dbReference>
<comment type="pathway">
    <text evidence="7">Metabolic intermediate biosynthesis; chorismate biosynthesis; chorismate from D-erythrose 4-phosphate and phosphoenolpyruvate: step 5/7.</text>
</comment>
<comment type="caution">
    <text evidence="7">Lacks conserved residue(s) required for the propagation of feature annotation.</text>
</comment>
<dbReference type="Proteomes" id="UP000031135">
    <property type="component" value="Chromosome"/>
</dbReference>
<feature type="binding site" evidence="7">
    <location>
        <position position="60"/>
    </location>
    <ligand>
        <name>substrate</name>
    </ligand>
</feature>
<dbReference type="HAMAP" id="MF_00109">
    <property type="entry name" value="Shikimate_kinase"/>
    <property type="match status" value="1"/>
</dbReference>
<dbReference type="GO" id="GO:0005829">
    <property type="term" value="C:cytosol"/>
    <property type="evidence" value="ECO:0007669"/>
    <property type="project" value="TreeGrafter"/>
</dbReference>
<feature type="binding site" evidence="7">
    <location>
        <position position="36"/>
    </location>
    <ligand>
        <name>substrate</name>
    </ligand>
</feature>
<keyword evidence="1 7" id="KW-0028">Amino-acid biosynthesis</keyword>
<comment type="subunit">
    <text evidence="7">Monomer.</text>
</comment>
<dbReference type="UniPathway" id="UPA00053">
    <property type="reaction ID" value="UER00088"/>
</dbReference>
<comment type="subcellular location">
    <subcellularLocation>
        <location evidence="7">Cytoplasm</location>
    </subcellularLocation>
</comment>
<feature type="binding site" evidence="7">
    <location>
        <position position="82"/>
    </location>
    <ligand>
        <name>substrate</name>
    </ligand>
</feature>
<evidence type="ECO:0000256" key="3">
    <source>
        <dbReference type="ARBA" id="ARBA00022741"/>
    </source>
</evidence>
<dbReference type="SUPFAM" id="SSF52540">
    <property type="entry name" value="P-loop containing nucleoside triphosphate hydrolases"/>
    <property type="match status" value="1"/>
</dbReference>
<dbReference type="AlphaFoldDB" id="A0A0A8HBZ3"/>
<dbReference type="InterPro" id="IPR000623">
    <property type="entry name" value="Shikimate_kinase/TSH1"/>
</dbReference>
<dbReference type="Gene3D" id="3.40.50.300">
    <property type="entry name" value="P-loop containing nucleotide triphosphate hydrolases"/>
    <property type="match status" value="1"/>
</dbReference>
<comment type="similarity">
    <text evidence="7">Belongs to the shikimate kinase family.</text>
</comment>
<dbReference type="PRINTS" id="PR01100">
    <property type="entry name" value="SHIKIMTKNASE"/>
</dbReference>
<dbReference type="RefSeq" id="WP_039663198.1">
    <property type="nucleotide sequence ID" value="NZ_CP007772.1"/>
</dbReference>
<feature type="binding site" evidence="7">
    <location>
        <position position="18"/>
    </location>
    <ligand>
        <name>Mg(2+)</name>
        <dbReference type="ChEBI" id="CHEBI:18420"/>
    </ligand>
</feature>
<comment type="cofactor">
    <cofactor evidence="7">
        <name>Mg(2+)</name>
        <dbReference type="ChEBI" id="CHEBI:18420"/>
    </cofactor>
    <text evidence="7">Binds 1 Mg(2+) ion per subunit.</text>
</comment>
<name>A0A0A8HBZ3_9BACT</name>
<dbReference type="KEGG" id="csm:CSUB8521_0572"/>
<evidence type="ECO:0000256" key="7">
    <source>
        <dbReference type="HAMAP-Rule" id="MF_00109"/>
    </source>
</evidence>
<accession>A0A0A8HBZ3</accession>
<keyword evidence="4 7" id="KW-0418">Kinase</keyword>
<feature type="binding site" evidence="7">
    <location>
        <begin position="14"/>
        <end position="19"/>
    </location>
    <ligand>
        <name>ATP</name>
        <dbReference type="ChEBI" id="CHEBI:30616"/>
    </ligand>
</feature>
<evidence type="ECO:0000256" key="5">
    <source>
        <dbReference type="ARBA" id="ARBA00022840"/>
    </source>
</evidence>
<evidence type="ECO:0000256" key="4">
    <source>
        <dbReference type="ARBA" id="ARBA00022777"/>
    </source>
</evidence>
<dbReference type="InterPro" id="IPR027417">
    <property type="entry name" value="P-loop_NTPase"/>
</dbReference>
<dbReference type="GO" id="GO:0004765">
    <property type="term" value="F:shikimate kinase activity"/>
    <property type="evidence" value="ECO:0007669"/>
    <property type="project" value="UniProtKB-UniRule"/>
</dbReference>
<dbReference type="Pfam" id="PF01202">
    <property type="entry name" value="SKI"/>
    <property type="match status" value="1"/>
</dbReference>
<dbReference type="GO" id="GO:0009423">
    <property type="term" value="P:chorismate biosynthetic process"/>
    <property type="evidence" value="ECO:0007669"/>
    <property type="project" value="UniProtKB-UniRule"/>
</dbReference>
<dbReference type="EC" id="2.7.1.71" evidence="7"/>
<dbReference type="PANTHER" id="PTHR21087">
    <property type="entry name" value="SHIKIMATE KINASE"/>
    <property type="match status" value="1"/>
</dbReference>
<comment type="catalytic activity">
    <reaction evidence="7">
        <text>shikimate + ATP = 3-phosphoshikimate + ADP + H(+)</text>
        <dbReference type="Rhea" id="RHEA:13121"/>
        <dbReference type="ChEBI" id="CHEBI:15378"/>
        <dbReference type="ChEBI" id="CHEBI:30616"/>
        <dbReference type="ChEBI" id="CHEBI:36208"/>
        <dbReference type="ChEBI" id="CHEBI:145989"/>
        <dbReference type="ChEBI" id="CHEBI:456216"/>
        <dbReference type="EC" id="2.7.1.71"/>
    </reaction>
</comment>
<keyword evidence="7" id="KW-0479">Metal-binding</keyword>
<evidence type="ECO:0000313" key="8">
    <source>
        <dbReference type="EMBL" id="AJC90429.1"/>
    </source>
</evidence>
<proteinExistence type="inferred from homology"/>
<dbReference type="EMBL" id="CP007772">
    <property type="protein sequence ID" value="AJC90429.1"/>
    <property type="molecule type" value="Genomic_DNA"/>
</dbReference>
<feature type="binding site" evidence="7">
    <location>
        <position position="134"/>
    </location>
    <ligand>
        <name>substrate</name>
    </ligand>
</feature>
<dbReference type="InterPro" id="IPR031322">
    <property type="entry name" value="Shikimate/glucono_kinase"/>
</dbReference>
<dbReference type="OrthoDB" id="9800332at2"/>
<evidence type="ECO:0000313" key="9">
    <source>
        <dbReference type="Proteomes" id="UP000031135"/>
    </source>
</evidence>
<keyword evidence="6 7" id="KW-0057">Aromatic amino acid biosynthesis</keyword>
<keyword evidence="2 7" id="KW-0808">Transferase</keyword>
<reference evidence="8 9" key="1">
    <citation type="journal article" date="2014" name="Genome Biol. Evol.">
        <title>Comparative Genomics of the Campylobacter lari Group.</title>
        <authorList>
            <person name="Miller W.G."/>
            <person name="Yee E."/>
            <person name="Chapman M.H."/>
            <person name="Smith T.P."/>
            <person name="Bono J.L."/>
            <person name="Huynh S."/>
            <person name="Parker C.T."/>
            <person name="Vandamme P."/>
            <person name="Luong K."/>
            <person name="Korlach J."/>
        </authorList>
    </citation>
    <scope>NUCLEOTIDE SEQUENCE [LARGE SCALE GENOMIC DNA]</scope>
    <source>
        <strain evidence="8 9">LMG 24374</strain>
    </source>
</reference>
<evidence type="ECO:0000256" key="1">
    <source>
        <dbReference type="ARBA" id="ARBA00022605"/>
    </source>
</evidence>
<comment type="function">
    <text evidence="7">Catalyzes the specific phosphorylation of the 3-hydroxyl group of shikimic acid using ATP as a cosubstrate.</text>
</comment>
<dbReference type="GO" id="GO:0005524">
    <property type="term" value="F:ATP binding"/>
    <property type="evidence" value="ECO:0007669"/>
    <property type="project" value="UniProtKB-UniRule"/>
</dbReference>
<keyword evidence="7" id="KW-0460">Magnesium</keyword>
<evidence type="ECO:0000256" key="2">
    <source>
        <dbReference type="ARBA" id="ARBA00022679"/>
    </source>
</evidence>
<sequence>MSKKDNLLFVGFMGCGKTTIARAYAEKYDKFFLDTDCLIKDKFNLEISEFFKIYGEKKFRKEEKKLLTFLANTQNCSIASGGGFIQQKGLKDIGKIVYLQASFEYIIQRLKQKELSTRPLLANPNNAKMLFKQRIKKYEKKADIIINIENKSIKKIIKEIKKEVK</sequence>
<dbReference type="GO" id="GO:0000287">
    <property type="term" value="F:magnesium ion binding"/>
    <property type="evidence" value="ECO:0007669"/>
    <property type="project" value="UniProtKB-UniRule"/>
</dbReference>
<dbReference type="GO" id="GO:0009073">
    <property type="term" value="P:aromatic amino acid family biosynthetic process"/>
    <property type="evidence" value="ECO:0007669"/>
    <property type="project" value="UniProtKB-KW"/>
</dbReference>
<dbReference type="PANTHER" id="PTHR21087:SF16">
    <property type="entry name" value="SHIKIMATE KINASE 1, CHLOROPLASTIC"/>
    <property type="match status" value="1"/>
</dbReference>
<keyword evidence="3 7" id="KW-0547">Nucleotide-binding</keyword>
<dbReference type="HOGENOM" id="CLU_057607_2_2_7"/>
<keyword evidence="5 7" id="KW-0067">ATP-binding</keyword>
<evidence type="ECO:0000256" key="6">
    <source>
        <dbReference type="ARBA" id="ARBA00023141"/>
    </source>
</evidence>